<dbReference type="HOGENOM" id="CLU_1409661_0_0_1"/>
<protein>
    <submittedName>
        <fullName evidence="2">Uncharacterized protein</fullName>
    </submittedName>
</protein>
<dbReference type="Proteomes" id="UP000001745">
    <property type="component" value="Unassembled WGS sequence"/>
</dbReference>
<organism evidence="2 3">
    <name type="scientific">Talaromyces stipitatus (strain ATCC 10500 / CBS 375.48 / QM 6759 / NRRL 1006)</name>
    <name type="common">Penicillium stipitatum</name>
    <dbReference type="NCBI Taxonomy" id="441959"/>
    <lineage>
        <taxon>Eukaryota</taxon>
        <taxon>Fungi</taxon>
        <taxon>Dikarya</taxon>
        <taxon>Ascomycota</taxon>
        <taxon>Pezizomycotina</taxon>
        <taxon>Eurotiomycetes</taxon>
        <taxon>Eurotiomycetidae</taxon>
        <taxon>Eurotiales</taxon>
        <taxon>Trichocomaceae</taxon>
        <taxon>Talaromyces</taxon>
        <taxon>Talaromyces sect. Talaromyces</taxon>
    </lineage>
</organism>
<dbReference type="GeneID" id="8099033"/>
<feature type="region of interest" description="Disordered" evidence="1">
    <location>
        <begin position="1"/>
        <end position="22"/>
    </location>
</feature>
<proteinExistence type="predicted"/>
<dbReference type="InParanoid" id="B8M530"/>
<keyword evidence="3" id="KW-1185">Reference proteome</keyword>
<sequence>MVKTWRRLSDHDTPKSDEEKEAAEVFKEVHIEDDKASTNESVKENAKAVEPTDVPDMIWNIYNSVTACANCDLLVTSASHWYFCRSCPHMVLYPACYRNIQSSNHAPRTCNSQHEFYYTGKRLRFSECAEEGMIRLTSIDSDEVKILWVEEWKDRLAEKWGTKEFEFEGGLSSWCMQVLPEVQRERWATFFKV</sequence>
<dbReference type="PhylomeDB" id="B8M530"/>
<dbReference type="VEuPathDB" id="FungiDB:TSTA_029140"/>
<gene>
    <name evidence="2" type="ORF">TSTA_029140</name>
</gene>
<evidence type="ECO:0000256" key="1">
    <source>
        <dbReference type="SAM" id="MobiDB-lite"/>
    </source>
</evidence>
<accession>B8M530</accession>
<name>B8M530_TALSN</name>
<dbReference type="OrthoDB" id="448455at2759"/>
<feature type="compositionally biased region" description="Basic and acidic residues" evidence="1">
    <location>
        <begin position="7"/>
        <end position="22"/>
    </location>
</feature>
<dbReference type="RefSeq" id="XP_002480070.1">
    <property type="nucleotide sequence ID" value="XM_002480025.1"/>
</dbReference>
<evidence type="ECO:0000313" key="2">
    <source>
        <dbReference type="EMBL" id="EED19636.1"/>
    </source>
</evidence>
<dbReference type="AlphaFoldDB" id="B8M530"/>
<dbReference type="eggNOG" id="ENOG502QRJZ">
    <property type="taxonomic scope" value="Eukaryota"/>
</dbReference>
<reference evidence="3" key="1">
    <citation type="journal article" date="2015" name="Genome Announc.">
        <title>Genome sequence of the AIDS-associated pathogen Penicillium marneffei (ATCC18224) and its near taxonomic relative Talaromyces stipitatus (ATCC10500).</title>
        <authorList>
            <person name="Nierman W.C."/>
            <person name="Fedorova-Abrams N.D."/>
            <person name="Andrianopoulos A."/>
        </authorList>
    </citation>
    <scope>NUCLEOTIDE SEQUENCE [LARGE SCALE GENOMIC DNA]</scope>
    <source>
        <strain evidence="3">ATCC 10500 / CBS 375.48 / QM 6759 / NRRL 1006</strain>
    </source>
</reference>
<dbReference type="EMBL" id="EQ962654">
    <property type="protein sequence ID" value="EED19636.1"/>
    <property type="molecule type" value="Genomic_DNA"/>
</dbReference>
<evidence type="ECO:0000313" key="3">
    <source>
        <dbReference type="Proteomes" id="UP000001745"/>
    </source>
</evidence>